<feature type="region of interest" description="Disordered" evidence="2">
    <location>
        <begin position="258"/>
        <end position="293"/>
    </location>
</feature>
<protein>
    <recommendedName>
        <fullName evidence="5">Endonuclease/exonuclease/phosphatase domain-containing protein</fullName>
    </recommendedName>
</protein>
<keyword evidence="1" id="KW-0175">Coiled coil</keyword>
<evidence type="ECO:0000313" key="3">
    <source>
        <dbReference type="EMBL" id="KAF7720537.1"/>
    </source>
</evidence>
<dbReference type="AlphaFoldDB" id="A0A8H7BJD9"/>
<evidence type="ECO:0000313" key="4">
    <source>
        <dbReference type="Proteomes" id="UP000605846"/>
    </source>
</evidence>
<evidence type="ECO:0000256" key="2">
    <source>
        <dbReference type="SAM" id="MobiDB-lite"/>
    </source>
</evidence>
<evidence type="ECO:0000256" key="1">
    <source>
        <dbReference type="SAM" id="Coils"/>
    </source>
</evidence>
<proteinExistence type="predicted"/>
<dbReference type="InterPro" id="IPR036691">
    <property type="entry name" value="Endo/exonu/phosph_ase_sf"/>
</dbReference>
<accession>A0A8H7BJD9</accession>
<dbReference type="OrthoDB" id="2207231at2759"/>
<feature type="compositionally biased region" description="Basic and acidic residues" evidence="2">
    <location>
        <begin position="60"/>
        <end position="70"/>
    </location>
</feature>
<feature type="compositionally biased region" description="Polar residues" evidence="2">
    <location>
        <begin position="86"/>
        <end position="97"/>
    </location>
</feature>
<dbReference type="EMBL" id="JABAYA010000588">
    <property type="protein sequence ID" value="KAF7720537.1"/>
    <property type="molecule type" value="Genomic_DNA"/>
</dbReference>
<keyword evidence="4" id="KW-1185">Reference proteome</keyword>
<name>A0A8H7BJD9_9FUNG</name>
<dbReference type="SUPFAM" id="SSF56219">
    <property type="entry name" value="DNase I-like"/>
    <property type="match status" value="1"/>
</dbReference>
<reference evidence="3" key="1">
    <citation type="submission" date="2020-01" db="EMBL/GenBank/DDBJ databases">
        <title>Genome Sequencing of Three Apophysomyces-Like Fungal Strains Confirms a Novel Fungal Genus in the Mucoromycota with divergent Burkholderia-like Endosymbiotic Bacteria.</title>
        <authorList>
            <person name="Stajich J.E."/>
            <person name="Macias A.M."/>
            <person name="Carter-House D."/>
            <person name="Lovett B."/>
            <person name="Kasson L.R."/>
            <person name="Berry K."/>
            <person name="Grigoriev I."/>
            <person name="Chang Y."/>
            <person name="Spatafora J."/>
            <person name="Kasson M.T."/>
        </authorList>
    </citation>
    <scope>NUCLEOTIDE SEQUENCE</scope>
    <source>
        <strain evidence="3">NRRL A-21654</strain>
    </source>
</reference>
<comment type="caution">
    <text evidence="3">The sequence shown here is derived from an EMBL/GenBank/DDBJ whole genome shotgun (WGS) entry which is preliminary data.</text>
</comment>
<evidence type="ECO:0008006" key="5">
    <source>
        <dbReference type="Google" id="ProtNLM"/>
    </source>
</evidence>
<organism evidence="3 4">
    <name type="scientific">Apophysomyces ossiformis</name>
    <dbReference type="NCBI Taxonomy" id="679940"/>
    <lineage>
        <taxon>Eukaryota</taxon>
        <taxon>Fungi</taxon>
        <taxon>Fungi incertae sedis</taxon>
        <taxon>Mucoromycota</taxon>
        <taxon>Mucoromycotina</taxon>
        <taxon>Mucoromycetes</taxon>
        <taxon>Mucorales</taxon>
        <taxon>Mucorineae</taxon>
        <taxon>Mucoraceae</taxon>
        <taxon>Apophysomyces</taxon>
    </lineage>
</organism>
<feature type="region of interest" description="Disordered" evidence="2">
    <location>
        <begin position="60"/>
        <end position="98"/>
    </location>
</feature>
<feature type="non-terminal residue" evidence="3">
    <location>
        <position position="1"/>
    </location>
</feature>
<gene>
    <name evidence="3" type="ORF">EC973_007628</name>
</gene>
<dbReference type="Gene3D" id="3.60.10.10">
    <property type="entry name" value="Endonuclease/exonuclease/phosphatase"/>
    <property type="match status" value="1"/>
</dbReference>
<feature type="coiled-coil region" evidence="1">
    <location>
        <begin position="9"/>
        <end position="43"/>
    </location>
</feature>
<sequence>SSPPQTNMNDQVVQLITNLNQEIVELQKQLQLHVAEKAKWDEEWKELMALLLAFQSTKNDTQKETTIKTKKETKKPNVPPAPAPVSQKSGDGSSSADSIHAPAAKLSYAKTAAKNLAPQKPKRLKVSLETIQRTFTAPSGPSAYTFVYLSCRHHLRHSQVRQFLGVLKVQQSCVIDIQFPTHGTIALLVHTNYKNELVGLLTQNKVPVKPAFDPMNAEILGDSKLASGTITEPFLSTTESHLRLPQKLFEQYLQQRRPGQLTDKPAPGPLTVADFQDPDTKSTPSDADLTMEDSSRQPVELFELCSQNSVDILLVTETFLSKGKIPSCPWKQIHNYGQVISRVNCRGGLSFFIRPDFPYPYKEYPITNPDTLSIGIGQYTLHGLYLPPKLDLETARQRYSTLPLDEHTLILRDFNTRLGRCMGDTCVTPHRQDHFEAWLDDHGLTLWNVELAYGVNTFEGDHRRSIINYFILNEPQFLLPKLVIRDEVDLLRSDHYLCEFSFLPATDLPTLPPTDAACRQWRLQRLSDPKVKERYVNLFEE</sequence>
<dbReference type="Proteomes" id="UP000605846">
    <property type="component" value="Unassembled WGS sequence"/>
</dbReference>